<dbReference type="InterPro" id="IPR039634">
    <property type="entry name" value="Bul1-like"/>
</dbReference>
<accession>M3K309</accession>
<organism evidence="2 3">
    <name type="scientific">Candida maltosa (strain Xu316)</name>
    <name type="common">Yeast</name>
    <dbReference type="NCBI Taxonomy" id="1245528"/>
    <lineage>
        <taxon>Eukaryota</taxon>
        <taxon>Fungi</taxon>
        <taxon>Dikarya</taxon>
        <taxon>Ascomycota</taxon>
        <taxon>Saccharomycotina</taxon>
        <taxon>Pichiomycetes</taxon>
        <taxon>Debaryomycetaceae</taxon>
        <taxon>Candida/Lodderomyces clade</taxon>
        <taxon>Candida</taxon>
    </lineage>
</organism>
<feature type="non-terminal residue" evidence="2">
    <location>
        <position position="1"/>
    </location>
</feature>
<dbReference type="InterPro" id="IPR022794">
    <property type="entry name" value="Bul1_C"/>
</dbReference>
<gene>
    <name evidence="2" type="ORF">G210_5530</name>
</gene>
<dbReference type="OrthoDB" id="4016204at2759"/>
<keyword evidence="3" id="KW-1185">Reference proteome</keyword>
<dbReference type="PANTHER" id="PTHR31904">
    <property type="entry name" value="BYPASS OF STOP CODON PROTEIN 5-RELATED"/>
    <property type="match status" value="1"/>
</dbReference>
<evidence type="ECO:0000259" key="1">
    <source>
        <dbReference type="Pfam" id="PF04426"/>
    </source>
</evidence>
<protein>
    <recommendedName>
        <fullName evidence="1">Bul1 C-terminal domain-containing protein</fullName>
    </recommendedName>
</protein>
<dbReference type="EMBL" id="AOGT01000537">
    <property type="protein sequence ID" value="EMG49655.1"/>
    <property type="molecule type" value="Genomic_DNA"/>
</dbReference>
<reference evidence="2 3" key="1">
    <citation type="submission" date="2013-02" db="EMBL/GenBank/DDBJ databases">
        <title>Genome sequence of Candida maltosa Xu316, a potential industrial strain for xylitol and ethanol production.</title>
        <authorList>
            <person name="Yu J."/>
            <person name="Wang Q."/>
            <person name="Geng X."/>
            <person name="Bao W."/>
            <person name="He P."/>
            <person name="Cai J."/>
        </authorList>
    </citation>
    <scope>NUCLEOTIDE SEQUENCE [LARGE SCALE GENOMIC DNA]</scope>
    <source>
        <strain evidence="3">Xu316</strain>
    </source>
</reference>
<dbReference type="Proteomes" id="UP000011777">
    <property type="component" value="Unassembled WGS sequence"/>
</dbReference>
<sequence length="269" mass="30977">YDADECKNRKLGTCHKEINVIPRTIPHSPSHLTYDFVLDKFYDELLFINKTKFETLFEQLKLKPLTTKATFPMKDKQVVIDVQTDQIDIPYTPILELPDRLRHIVDIPINVENSTIKSVHAEMLIVTGSSFSPIPIHISQNMLYESFSSDKYETLVKIPLRKLIANFRKYSIDINTSQLAKLLRTYVQYTPLTIPDVTITPTGVSLDIGSMYIKNLDKAKVSNRYGNGFNLVPNFQNCYNFREYYLKLKIQFAGKSKKHVVNIPVKVAV</sequence>
<dbReference type="Pfam" id="PF04426">
    <property type="entry name" value="Bul1_C"/>
    <property type="match status" value="1"/>
</dbReference>
<dbReference type="PANTHER" id="PTHR31904:SF1">
    <property type="entry name" value="BYPASS OF STOP CODON PROTEIN 5-RELATED"/>
    <property type="match status" value="1"/>
</dbReference>
<evidence type="ECO:0000313" key="2">
    <source>
        <dbReference type="EMBL" id="EMG49655.1"/>
    </source>
</evidence>
<proteinExistence type="predicted"/>
<evidence type="ECO:0000313" key="3">
    <source>
        <dbReference type="Proteomes" id="UP000011777"/>
    </source>
</evidence>
<dbReference type="eggNOG" id="ENOG502T685">
    <property type="taxonomic scope" value="Eukaryota"/>
</dbReference>
<dbReference type="HOGENOM" id="CLU_090540_0_0_1"/>
<name>M3K309_CANMX</name>
<dbReference type="AlphaFoldDB" id="M3K309"/>
<comment type="caution">
    <text evidence="2">The sequence shown here is derived from an EMBL/GenBank/DDBJ whole genome shotgun (WGS) entry which is preliminary data.</text>
</comment>
<feature type="domain" description="Bul1 C-terminal" evidence="1">
    <location>
        <begin position="231"/>
        <end position="267"/>
    </location>
</feature>